<feature type="transmembrane region" description="Helical" evidence="10">
    <location>
        <begin position="21"/>
        <end position="40"/>
    </location>
</feature>
<keyword evidence="10" id="KW-0997">Cell inner membrane</keyword>
<evidence type="ECO:0000256" key="1">
    <source>
        <dbReference type="ARBA" id="ARBA00002254"/>
    </source>
</evidence>
<evidence type="ECO:0000313" key="11">
    <source>
        <dbReference type="EMBL" id="TBO32721.1"/>
    </source>
</evidence>
<evidence type="ECO:0000256" key="6">
    <source>
        <dbReference type="ARBA" id="ARBA00022692"/>
    </source>
</evidence>
<proteinExistence type="inferred from homology"/>
<evidence type="ECO:0000313" key="12">
    <source>
        <dbReference type="Proteomes" id="UP000292120"/>
    </source>
</evidence>
<dbReference type="GO" id="GO:0009425">
    <property type="term" value="C:bacterial-type flagellum basal body"/>
    <property type="evidence" value="ECO:0007669"/>
    <property type="project" value="InterPro"/>
</dbReference>
<dbReference type="AlphaFoldDB" id="A0A4Q9H2A4"/>
<comment type="function">
    <text evidence="1 10">Controls the rotational direction of flagella during chemotaxis.</text>
</comment>
<keyword evidence="12" id="KW-1185">Reference proteome</keyword>
<sequence length="153" mass="16864">MPDTQRSAKATPARKGTDLRLALGIGALVLSTAAAAWWFTRGPEPTASGRPLPVYLGLDTVISQLDDGQRLRFQVALRLQDPKALETVTAHAPALTMMVQDLGQHVDPEELQSPEGIEDFSRSIRSSVNNYLRRQQLEPRVTSVAFSELVRMQ</sequence>
<evidence type="ECO:0000256" key="3">
    <source>
        <dbReference type="ARBA" id="ARBA00008281"/>
    </source>
</evidence>
<dbReference type="EMBL" id="SIXI01000002">
    <property type="protein sequence ID" value="TBO32721.1"/>
    <property type="molecule type" value="Genomic_DNA"/>
</dbReference>
<evidence type="ECO:0000256" key="8">
    <source>
        <dbReference type="ARBA" id="ARBA00022989"/>
    </source>
</evidence>
<evidence type="ECO:0000256" key="7">
    <source>
        <dbReference type="ARBA" id="ARBA00022779"/>
    </source>
</evidence>
<dbReference type="GO" id="GO:0071973">
    <property type="term" value="P:bacterial-type flagellum-dependent cell motility"/>
    <property type="evidence" value="ECO:0007669"/>
    <property type="project" value="InterPro"/>
</dbReference>
<accession>A0A4Q9H2A4</accession>
<dbReference type="Pfam" id="PF03748">
    <property type="entry name" value="FliL"/>
    <property type="match status" value="1"/>
</dbReference>
<dbReference type="Proteomes" id="UP000292120">
    <property type="component" value="Unassembled WGS sequence"/>
</dbReference>
<keyword evidence="6 10" id="KW-0812">Transmembrane</keyword>
<reference evidence="11 12" key="1">
    <citation type="submission" date="2019-02" db="EMBL/GenBank/DDBJ databases">
        <title>Aquabacterium sp. strain KMB7.</title>
        <authorList>
            <person name="Chen W.-M."/>
        </authorList>
    </citation>
    <scope>NUCLEOTIDE SEQUENCE [LARGE SCALE GENOMIC DNA]</scope>
    <source>
        <strain evidence="11 12">KMB7</strain>
    </source>
</reference>
<keyword evidence="9 10" id="KW-0472">Membrane</keyword>
<keyword evidence="5 10" id="KW-0145">Chemotaxis</keyword>
<evidence type="ECO:0000256" key="5">
    <source>
        <dbReference type="ARBA" id="ARBA00022500"/>
    </source>
</evidence>
<keyword evidence="4" id="KW-1003">Cell membrane</keyword>
<organism evidence="11 12">
    <name type="scientific">Aquabacterium lacunae</name>
    <dbReference type="NCBI Taxonomy" id="2528630"/>
    <lineage>
        <taxon>Bacteria</taxon>
        <taxon>Pseudomonadati</taxon>
        <taxon>Pseudomonadota</taxon>
        <taxon>Betaproteobacteria</taxon>
        <taxon>Burkholderiales</taxon>
        <taxon>Aquabacterium</taxon>
    </lineage>
</organism>
<protein>
    <recommendedName>
        <fullName evidence="10">Flagellar protein FliL</fullName>
    </recommendedName>
</protein>
<dbReference type="RefSeq" id="WP_130966932.1">
    <property type="nucleotide sequence ID" value="NZ_SIXI01000002.1"/>
</dbReference>
<evidence type="ECO:0000256" key="9">
    <source>
        <dbReference type="ARBA" id="ARBA00023136"/>
    </source>
</evidence>
<gene>
    <name evidence="11" type="ORF">EYS42_05975</name>
</gene>
<dbReference type="GO" id="GO:0006935">
    <property type="term" value="P:chemotaxis"/>
    <property type="evidence" value="ECO:0007669"/>
    <property type="project" value="UniProtKB-KW"/>
</dbReference>
<comment type="similarity">
    <text evidence="3 10">Belongs to the FliL family.</text>
</comment>
<dbReference type="GO" id="GO:0005886">
    <property type="term" value="C:plasma membrane"/>
    <property type="evidence" value="ECO:0007669"/>
    <property type="project" value="UniProtKB-SubCell"/>
</dbReference>
<dbReference type="InterPro" id="IPR005503">
    <property type="entry name" value="FliL"/>
</dbReference>
<comment type="subcellular location">
    <subcellularLocation>
        <location evidence="10">Cell inner membrane</location>
    </subcellularLocation>
    <subcellularLocation>
        <location evidence="2">Cell membrane</location>
        <topology evidence="2">Single-pass membrane protein</topology>
    </subcellularLocation>
</comment>
<comment type="caution">
    <text evidence="11">The sequence shown here is derived from an EMBL/GenBank/DDBJ whole genome shotgun (WGS) entry which is preliminary data.</text>
</comment>
<name>A0A4Q9H2A4_9BURK</name>
<evidence type="ECO:0000256" key="2">
    <source>
        <dbReference type="ARBA" id="ARBA00004162"/>
    </source>
</evidence>
<keyword evidence="7 10" id="KW-0283">Flagellar rotation</keyword>
<keyword evidence="8 10" id="KW-1133">Transmembrane helix</keyword>
<evidence type="ECO:0000256" key="10">
    <source>
        <dbReference type="RuleBase" id="RU364125"/>
    </source>
</evidence>
<evidence type="ECO:0000256" key="4">
    <source>
        <dbReference type="ARBA" id="ARBA00022475"/>
    </source>
</evidence>